<evidence type="ECO:0000313" key="3">
    <source>
        <dbReference type="Proteomes" id="UP000066995"/>
    </source>
</evidence>
<name>W0Q8N0_9PAST</name>
<gene>
    <name evidence="2" type="ORF">X808_7010</name>
</gene>
<keyword evidence="1 2" id="KW-0808">Transferase</keyword>
<proteinExistence type="predicted"/>
<dbReference type="STRING" id="1433287.X808_7010"/>
<reference evidence="2 3" key="1">
    <citation type="submission" date="2013-12" db="EMBL/GenBank/DDBJ databases">
        <title>Annotation of the Mannheimia varigena USDA-ARS-USMARC-1296 complete genome.</title>
        <authorList>
            <person name="Harhay G.P."/>
            <person name="Clawson M.L."/>
            <person name="Murray R.W."/>
            <person name="Lubbers B.V."/>
            <person name="Heaton M.P."/>
            <person name="Chitko-Mckown C.G."/>
            <person name="Harhay D.M."/>
            <person name="Smith T.P.L."/>
        </authorList>
    </citation>
    <scope>NUCLEOTIDE SEQUENCE [LARGE SCALE GENOMIC DNA]</scope>
    <source>
        <strain evidence="2 3">USDA-ARS-USMARC-1296</strain>
    </source>
</reference>
<dbReference type="eggNOG" id="COG1788">
    <property type="taxonomic scope" value="Bacteria"/>
</dbReference>
<dbReference type="PANTHER" id="PTHR13707">
    <property type="entry name" value="KETOACID-COENZYME A TRANSFERASE"/>
    <property type="match status" value="1"/>
</dbReference>
<keyword evidence="3" id="KW-1185">Reference proteome</keyword>
<organism evidence="2 3">
    <name type="scientific">Mannheimia varigena USDA-ARS-USMARC-1296</name>
    <dbReference type="NCBI Taxonomy" id="1433287"/>
    <lineage>
        <taxon>Bacteria</taxon>
        <taxon>Pseudomonadati</taxon>
        <taxon>Pseudomonadota</taxon>
        <taxon>Gammaproteobacteria</taxon>
        <taxon>Pasteurellales</taxon>
        <taxon>Pasteurellaceae</taxon>
        <taxon>Mannheimia</taxon>
    </lineage>
</organism>
<dbReference type="SMART" id="SM00882">
    <property type="entry name" value="CoA_trans"/>
    <property type="match status" value="1"/>
</dbReference>
<dbReference type="EMBL" id="CP006943">
    <property type="protein sequence ID" value="AHG75224.1"/>
    <property type="molecule type" value="Genomic_DNA"/>
</dbReference>
<evidence type="ECO:0000313" key="2">
    <source>
        <dbReference type="EMBL" id="AHG75224.1"/>
    </source>
</evidence>
<dbReference type="HOGENOM" id="CLU_019942_2_3_6"/>
<dbReference type="Proteomes" id="UP000066995">
    <property type="component" value="Chromosome"/>
</dbReference>
<dbReference type="AlphaFoldDB" id="W0Q8N0"/>
<dbReference type="SUPFAM" id="SSF100950">
    <property type="entry name" value="NagB/RpiA/CoA transferase-like"/>
    <property type="match status" value="1"/>
</dbReference>
<dbReference type="InterPro" id="IPR004165">
    <property type="entry name" value="CoA_trans_fam_I"/>
</dbReference>
<sequence>MKKLYASHIGTNPETGKRMIAGEIDVELCPQGTLAERIRAGGAGLGGFLTPTGVGTVVEEGKQKITIDGVEYLLELPLKADVAIIKADIADESGNLVFAGAARNFNPMMALAAKTVIVQATNIVRVGEIDPNLVMTPAAVVDYIVQG</sequence>
<evidence type="ECO:0000256" key="1">
    <source>
        <dbReference type="ARBA" id="ARBA00022679"/>
    </source>
</evidence>
<dbReference type="InterPro" id="IPR037171">
    <property type="entry name" value="NagB/RpiA_transferase-like"/>
</dbReference>
<dbReference type="NCBIfam" id="TIGR02429">
    <property type="entry name" value="pcaI_scoA_fam"/>
    <property type="match status" value="1"/>
</dbReference>
<accession>W0Q8N0</accession>
<dbReference type="Gene3D" id="3.40.1080.10">
    <property type="entry name" value="Glutaconate Coenzyme A-transferase"/>
    <property type="match status" value="1"/>
</dbReference>
<dbReference type="Pfam" id="PF01144">
    <property type="entry name" value="CoA_trans"/>
    <property type="match status" value="1"/>
</dbReference>
<dbReference type="KEGG" id="mvi:X808_7010"/>
<dbReference type="GO" id="GO:0008410">
    <property type="term" value="F:CoA-transferase activity"/>
    <property type="evidence" value="ECO:0007669"/>
    <property type="project" value="InterPro"/>
</dbReference>
<dbReference type="InterPro" id="IPR012792">
    <property type="entry name" value="3-oxoacid_CoA-transf_A"/>
</dbReference>
<dbReference type="PATRIC" id="fig|1433287.3.peg.699"/>
<protein>
    <submittedName>
        <fullName evidence="2">Acetate CoA-transferase subunit alpha</fullName>
    </submittedName>
</protein>
<dbReference type="PANTHER" id="PTHR13707:SF60">
    <property type="entry name" value="ACETATE COA-TRANSFERASE SUBUNIT ALPHA"/>
    <property type="match status" value="1"/>
</dbReference>